<gene>
    <name evidence="1" type="ORF">HNQ88_003048</name>
</gene>
<name>A0AAE3XQ49_9BACT</name>
<protein>
    <submittedName>
        <fullName evidence="1">Uncharacterized protein</fullName>
    </submittedName>
</protein>
<evidence type="ECO:0000313" key="2">
    <source>
        <dbReference type="Proteomes" id="UP001185092"/>
    </source>
</evidence>
<dbReference type="EMBL" id="JAVDQD010000003">
    <property type="protein sequence ID" value="MDR6240000.1"/>
    <property type="molecule type" value="Genomic_DNA"/>
</dbReference>
<proteinExistence type="predicted"/>
<dbReference type="AlphaFoldDB" id="A0AAE3XQ49"/>
<accession>A0AAE3XQ49</accession>
<organism evidence="1 2">
    <name type="scientific">Aureibacter tunicatorum</name>
    <dbReference type="NCBI Taxonomy" id="866807"/>
    <lineage>
        <taxon>Bacteria</taxon>
        <taxon>Pseudomonadati</taxon>
        <taxon>Bacteroidota</taxon>
        <taxon>Cytophagia</taxon>
        <taxon>Cytophagales</taxon>
        <taxon>Persicobacteraceae</taxon>
        <taxon>Aureibacter</taxon>
    </lineage>
</organism>
<sequence length="144" mass="16394">MKKFDKTIHNIVLAAIKRKTLKPYEFRWTNLYESNSEFPYVGMLKFSEEELLICSTVIDEDNYSILTTRSLITSERGVRAVNDLTGVKQINSDNFKSFGNNAFTMGVVSFLNGSQIKYFIETGNASMVMIYGVMTLFSLQNANK</sequence>
<dbReference type="RefSeq" id="WP_309939817.1">
    <property type="nucleotide sequence ID" value="NZ_AP025305.1"/>
</dbReference>
<keyword evidence="2" id="KW-1185">Reference proteome</keyword>
<dbReference type="Proteomes" id="UP001185092">
    <property type="component" value="Unassembled WGS sequence"/>
</dbReference>
<comment type="caution">
    <text evidence="1">The sequence shown here is derived from an EMBL/GenBank/DDBJ whole genome shotgun (WGS) entry which is preliminary data.</text>
</comment>
<evidence type="ECO:0000313" key="1">
    <source>
        <dbReference type="EMBL" id="MDR6240000.1"/>
    </source>
</evidence>
<reference evidence="1" key="1">
    <citation type="submission" date="2023-07" db="EMBL/GenBank/DDBJ databases">
        <title>Genomic Encyclopedia of Type Strains, Phase IV (KMG-IV): sequencing the most valuable type-strain genomes for metagenomic binning, comparative biology and taxonomic classification.</title>
        <authorList>
            <person name="Goeker M."/>
        </authorList>
    </citation>
    <scope>NUCLEOTIDE SEQUENCE</scope>
    <source>
        <strain evidence="1">DSM 26174</strain>
    </source>
</reference>